<dbReference type="GeneID" id="9521987"/>
<dbReference type="InterPro" id="IPR028058">
    <property type="entry name" value="Fis1_TPR_N"/>
</dbReference>
<evidence type="ECO:0000256" key="3">
    <source>
        <dbReference type="ARBA" id="ARBA00014314"/>
    </source>
</evidence>
<keyword evidence="8 13" id="KW-1133">Transmembrane helix</keyword>
<dbReference type="EMBL" id="ABSU01000002">
    <property type="protein sequence ID" value="EFE35860.1"/>
    <property type="molecule type" value="Genomic_DNA"/>
</dbReference>
<evidence type="ECO:0000256" key="9">
    <source>
        <dbReference type="ARBA" id="ARBA00023128"/>
    </source>
</evidence>
<dbReference type="HOGENOM" id="CLU_104368_2_0_1"/>
<protein>
    <recommendedName>
        <fullName evidence="3 12">Mitochondrial fission 1 protein</fullName>
    </recommendedName>
</protein>
<dbReference type="InterPro" id="IPR016543">
    <property type="entry name" value="Fis1"/>
</dbReference>
<dbReference type="GO" id="GO:0005741">
    <property type="term" value="C:mitochondrial outer membrane"/>
    <property type="evidence" value="ECO:0007669"/>
    <property type="project" value="UniProtKB-SubCell"/>
</dbReference>
<dbReference type="PANTHER" id="PTHR13247:SF0">
    <property type="entry name" value="MITOCHONDRIAL FISSION 1 PROTEIN"/>
    <property type="match status" value="1"/>
</dbReference>
<comment type="subcellular location">
    <subcellularLocation>
        <location evidence="1">Mitochondrion outer membrane</location>
        <topology evidence="1">Single-pass membrane protein</topology>
    </subcellularLocation>
</comment>
<comment type="function">
    <text evidence="11">Has a role in mitochondrial fission. Has a role in outer membrane fission but not matrix separation.</text>
</comment>
<evidence type="ECO:0000313" key="14">
    <source>
        <dbReference type="EMBL" id="EFE35860.1"/>
    </source>
</evidence>
<dbReference type="FunFam" id="1.25.40.10:FF:000179">
    <property type="entry name" value="Mitochondrial fission 1 protein"/>
    <property type="match status" value="1"/>
</dbReference>
<keyword evidence="5" id="KW-0677">Repeat</keyword>
<evidence type="ECO:0000256" key="10">
    <source>
        <dbReference type="ARBA" id="ARBA00023136"/>
    </source>
</evidence>
<feature type="transmembrane region" description="Helical" evidence="13">
    <location>
        <begin position="126"/>
        <end position="147"/>
    </location>
</feature>
<dbReference type="GO" id="GO:0005778">
    <property type="term" value="C:peroxisomal membrane"/>
    <property type="evidence" value="ECO:0007669"/>
    <property type="project" value="TreeGrafter"/>
</dbReference>
<evidence type="ECO:0000256" key="8">
    <source>
        <dbReference type="ARBA" id="ARBA00022989"/>
    </source>
</evidence>
<dbReference type="InterPro" id="IPR033745">
    <property type="entry name" value="Fis1_cytosol"/>
</dbReference>
<keyword evidence="6 12" id="KW-1000">Mitochondrion outer membrane</keyword>
<reference evidence="15" key="1">
    <citation type="journal article" date="2011" name="Genome Biol.">
        <title>Comparative and functional genomics provide insights into the pathogenicity of dermatophytic fungi.</title>
        <authorList>
            <person name="Burmester A."/>
            <person name="Shelest E."/>
            <person name="Gloeckner G."/>
            <person name="Heddergott C."/>
            <person name="Schindler S."/>
            <person name="Staib P."/>
            <person name="Heidel A."/>
            <person name="Felder M."/>
            <person name="Petzold A."/>
            <person name="Szafranski K."/>
            <person name="Feuermann M."/>
            <person name="Pedruzzi I."/>
            <person name="Priebe S."/>
            <person name="Groth M."/>
            <person name="Winkler R."/>
            <person name="Li W."/>
            <person name="Kniemeyer O."/>
            <person name="Schroeckh V."/>
            <person name="Hertweck C."/>
            <person name="Hube B."/>
            <person name="White T.C."/>
            <person name="Platzer M."/>
            <person name="Guthke R."/>
            <person name="Heitman J."/>
            <person name="Woestemeyer J."/>
            <person name="Zipfel P.F."/>
            <person name="Monod M."/>
            <person name="Brakhage A.A."/>
        </authorList>
    </citation>
    <scope>NUCLEOTIDE SEQUENCE [LARGE SCALE GENOMIC DNA]</scope>
    <source>
        <strain evidence="15">ATCC MYA-4681 / CBS 112371</strain>
    </source>
</reference>
<evidence type="ECO:0000256" key="6">
    <source>
        <dbReference type="ARBA" id="ARBA00022787"/>
    </source>
</evidence>
<comment type="domain">
    <text evidence="12">The C-terminus is required for mitochondrial localization, while the N-terminus is necessary for mitochondrial fission.</text>
</comment>
<dbReference type="InterPro" id="IPR011990">
    <property type="entry name" value="TPR-like_helical_dom_sf"/>
</dbReference>
<dbReference type="GO" id="GO:0000266">
    <property type="term" value="P:mitochondrial fission"/>
    <property type="evidence" value="ECO:0007669"/>
    <property type="project" value="UniProtKB-UniRule"/>
</dbReference>
<dbReference type="STRING" id="663331.D4AMA4"/>
<name>D4AMA4_ARTBC</name>
<evidence type="ECO:0000313" key="15">
    <source>
        <dbReference type="Proteomes" id="UP000008866"/>
    </source>
</evidence>
<dbReference type="KEGG" id="abe:ARB_04794"/>
<dbReference type="Proteomes" id="UP000008866">
    <property type="component" value="Unassembled WGS sequence"/>
</dbReference>
<dbReference type="InterPro" id="IPR028061">
    <property type="entry name" value="Fis1_TPR_C"/>
</dbReference>
<dbReference type="GO" id="GO:0000422">
    <property type="term" value="P:autophagy of mitochondrion"/>
    <property type="evidence" value="ECO:0007669"/>
    <property type="project" value="TreeGrafter"/>
</dbReference>
<dbReference type="PANTHER" id="PTHR13247">
    <property type="entry name" value="TETRATRICOPEPTIDE REPEAT PROTEIN 11 TPR REPEAT PROTEIN 11"/>
    <property type="match status" value="1"/>
</dbReference>
<evidence type="ECO:0000256" key="1">
    <source>
        <dbReference type="ARBA" id="ARBA00004572"/>
    </source>
</evidence>
<organism evidence="14 15">
    <name type="scientific">Arthroderma benhamiae (strain ATCC MYA-4681 / CBS 112371)</name>
    <name type="common">Trichophyton mentagrophytes</name>
    <dbReference type="NCBI Taxonomy" id="663331"/>
    <lineage>
        <taxon>Eukaryota</taxon>
        <taxon>Fungi</taxon>
        <taxon>Dikarya</taxon>
        <taxon>Ascomycota</taxon>
        <taxon>Pezizomycotina</taxon>
        <taxon>Eurotiomycetes</taxon>
        <taxon>Eurotiomycetidae</taxon>
        <taxon>Onygenales</taxon>
        <taxon>Arthrodermataceae</taxon>
        <taxon>Trichophyton</taxon>
    </lineage>
</organism>
<sequence>MDSPLKPAELQVLRAQYEKEGEYVGVQTKFNYAWVCSLSLSLPVGLIKSNSRPEQQEGTRLLSEIFRTAPERRRECLYYLALGNFKLGNYGEARRYNDLLLEHEPNNMQSASLRTLIDDKVAKEGLMGAAIIGGVAVAAGLIGGLIMRGARKR</sequence>
<dbReference type="OMA" id="QFNYAWG"/>
<keyword evidence="10 12" id="KW-0472">Membrane</keyword>
<evidence type="ECO:0000256" key="2">
    <source>
        <dbReference type="ARBA" id="ARBA00008937"/>
    </source>
</evidence>
<dbReference type="RefSeq" id="XP_003016505.1">
    <property type="nucleotide sequence ID" value="XM_003016459.1"/>
</dbReference>
<dbReference type="GO" id="GO:0016559">
    <property type="term" value="P:peroxisome fission"/>
    <property type="evidence" value="ECO:0007669"/>
    <property type="project" value="TreeGrafter"/>
</dbReference>
<gene>
    <name evidence="14" type="ORF">ARB_04794</name>
</gene>
<accession>D4AMA4</accession>
<dbReference type="Pfam" id="PF14853">
    <property type="entry name" value="Fis1_TPR_C"/>
    <property type="match status" value="1"/>
</dbReference>
<keyword evidence="15" id="KW-1185">Reference proteome</keyword>
<comment type="similarity">
    <text evidence="2 12">Belongs to the FIS1 family.</text>
</comment>
<evidence type="ECO:0000256" key="12">
    <source>
        <dbReference type="PIRNR" id="PIRNR008835"/>
    </source>
</evidence>
<keyword evidence="4 13" id="KW-0812">Transmembrane</keyword>
<dbReference type="CDD" id="cd12212">
    <property type="entry name" value="Fis1"/>
    <property type="match status" value="1"/>
</dbReference>
<proteinExistence type="inferred from homology"/>
<dbReference type="PIRSF" id="PIRSF008835">
    <property type="entry name" value="TPR_repeat_11_Fis1"/>
    <property type="match status" value="1"/>
</dbReference>
<dbReference type="SUPFAM" id="SSF48452">
    <property type="entry name" value="TPR-like"/>
    <property type="match status" value="1"/>
</dbReference>
<keyword evidence="7" id="KW-0802">TPR repeat</keyword>
<dbReference type="Pfam" id="PF14852">
    <property type="entry name" value="Fis1_TPR_N"/>
    <property type="match status" value="1"/>
</dbReference>
<evidence type="ECO:0000256" key="4">
    <source>
        <dbReference type="ARBA" id="ARBA00022692"/>
    </source>
</evidence>
<dbReference type="eggNOG" id="KOG3364">
    <property type="taxonomic scope" value="Eukaryota"/>
</dbReference>
<evidence type="ECO:0000256" key="7">
    <source>
        <dbReference type="ARBA" id="ARBA00022803"/>
    </source>
</evidence>
<comment type="caution">
    <text evidence="14">The sequence shown here is derived from an EMBL/GenBank/DDBJ whole genome shotgun (WGS) entry which is preliminary data.</text>
</comment>
<evidence type="ECO:0000256" key="13">
    <source>
        <dbReference type="SAM" id="Phobius"/>
    </source>
</evidence>
<dbReference type="AlphaFoldDB" id="D4AMA4"/>
<evidence type="ECO:0000256" key="11">
    <source>
        <dbReference type="ARBA" id="ARBA00025016"/>
    </source>
</evidence>
<keyword evidence="9 12" id="KW-0496">Mitochondrion</keyword>
<evidence type="ECO:0000256" key="5">
    <source>
        <dbReference type="ARBA" id="ARBA00022737"/>
    </source>
</evidence>
<dbReference type="Gene3D" id="1.25.40.10">
    <property type="entry name" value="Tetratricopeptide repeat domain"/>
    <property type="match status" value="1"/>
</dbReference>